<feature type="domain" description="RNA polymerase sigma-70 region 2" evidence="5">
    <location>
        <begin position="47"/>
        <end position="110"/>
    </location>
</feature>
<dbReference type="Gene3D" id="1.10.1740.10">
    <property type="match status" value="1"/>
</dbReference>
<dbReference type="SUPFAM" id="SSF88659">
    <property type="entry name" value="Sigma3 and sigma4 domains of RNA polymerase sigma factors"/>
    <property type="match status" value="1"/>
</dbReference>
<dbReference type="InterPro" id="IPR013249">
    <property type="entry name" value="RNA_pol_sigma70_r4_t2"/>
</dbReference>
<dbReference type="InterPro" id="IPR036388">
    <property type="entry name" value="WH-like_DNA-bd_sf"/>
</dbReference>
<evidence type="ECO:0000256" key="3">
    <source>
        <dbReference type="ARBA" id="ARBA00023082"/>
    </source>
</evidence>
<evidence type="ECO:0000259" key="6">
    <source>
        <dbReference type="Pfam" id="PF08281"/>
    </source>
</evidence>
<dbReference type="GO" id="GO:0006352">
    <property type="term" value="P:DNA-templated transcription initiation"/>
    <property type="evidence" value="ECO:0007669"/>
    <property type="project" value="InterPro"/>
</dbReference>
<dbReference type="CDD" id="cd06171">
    <property type="entry name" value="Sigma70_r4"/>
    <property type="match status" value="1"/>
</dbReference>
<dbReference type="PANTHER" id="PTHR43133:SF25">
    <property type="entry name" value="RNA POLYMERASE SIGMA FACTOR RFAY-RELATED"/>
    <property type="match status" value="1"/>
</dbReference>
<dbReference type="InterPro" id="IPR013324">
    <property type="entry name" value="RNA_pol_sigma_r3/r4-like"/>
</dbReference>
<dbReference type="Gene3D" id="1.10.10.10">
    <property type="entry name" value="Winged helix-like DNA-binding domain superfamily/Winged helix DNA-binding domain"/>
    <property type="match status" value="1"/>
</dbReference>
<protein>
    <submittedName>
        <fullName evidence="7">RNA polymerase sigma factor</fullName>
    </submittedName>
</protein>
<keyword evidence="2" id="KW-0805">Transcription regulation</keyword>
<dbReference type="Pfam" id="PF04542">
    <property type="entry name" value="Sigma70_r2"/>
    <property type="match status" value="1"/>
</dbReference>
<comment type="similarity">
    <text evidence="1">Belongs to the sigma-70 factor family. ECF subfamily.</text>
</comment>
<dbReference type="InterPro" id="IPR007627">
    <property type="entry name" value="RNA_pol_sigma70_r2"/>
</dbReference>
<dbReference type="EMBL" id="SBHX01000018">
    <property type="protein sequence ID" value="RWX33863.1"/>
    <property type="molecule type" value="Genomic_DNA"/>
</dbReference>
<gene>
    <name evidence="7" type="ORF">EHI47_07550</name>
</gene>
<dbReference type="PANTHER" id="PTHR43133">
    <property type="entry name" value="RNA POLYMERASE ECF-TYPE SIGMA FACTO"/>
    <property type="match status" value="1"/>
</dbReference>
<keyword evidence="4" id="KW-0804">Transcription</keyword>
<dbReference type="Pfam" id="PF08281">
    <property type="entry name" value="Sigma70_r4_2"/>
    <property type="match status" value="1"/>
</dbReference>
<evidence type="ECO:0000259" key="5">
    <source>
        <dbReference type="Pfam" id="PF04542"/>
    </source>
</evidence>
<accession>A0A444I6X2</accession>
<dbReference type="GO" id="GO:0003677">
    <property type="term" value="F:DNA binding"/>
    <property type="evidence" value="ECO:0007669"/>
    <property type="project" value="InterPro"/>
</dbReference>
<dbReference type="NCBIfam" id="TIGR02937">
    <property type="entry name" value="sigma70-ECF"/>
    <property type="match status" value="1"/>
</dbReference>
<dbReference type="AlphaFoldDB" id="A0A444I6X2"/>
<dbReference type="InterPro" id="IPR039425">
    <property type="entry name" value="RNA_pol_sigma-70-like"/>
</dbReference>
<dbReference type="InterPro" id="IPR013325">
    <property type="entry name" value="RNA_pol_sigma_r2"/>
</dbReference>
<organism evidence="7 8">
    <name type="scientific">Rhizobium leguminosarum</name>
    <dbReference type="NCBI Taxonomy" id="384"/>
    <lineage>
        <taxon>Bacteria</taxon>
        <taxon>Pseudomonadati</taxon>
        <taxon>Pseudomonadota</taxon>
        <taxon>Alphaproteobacteria</taxon>
        <taxon>Hyphomicrobiales</taxon>
        <taxon>Rhizobiaceae</taxon>
        <taxon>Rhizobium/Agrobacterium group</taxon>
        <taxon>Rhizobium</taxon>
    </lineage>
</organism>
<proteinExistence type="inferred from homology"/>
<dbReference type="SUPFAM" id="SSF88946">
    <property type="entry name" value="Sigma2 domain of RNA polymerase sigma factors"/>
    <property type="match status" value="1"/>
</dbReference>
<dbReference type="Proteomes" id="UP000283817">
    <property type="component" value="Unassembled WGS sequence"/>
</dbReference>
<evidence type="ECO:0000313" key="7">
    <source>
        <dbReference type="EMBL" id="RWX33863.1"/>
    </source>
</evidence>
<evidence type="ECO:0000256" key="2">
    <source>
        <dbReference type="ARBA" id="ARBA00023015"/>
    </source>
</evidence>
<evidence type="ECO:0000256" key="1">
    <source>
        <dbReference type="ARBA" id="ARBA00010641"/>
    </source>
</evidence>
<dbReference type="RefSeq" id="WP_128401365.1">
    <property type="nucleotide sequence ID" value="NZ_SBHW01000022.1"/>
</dbReference>
<reference evidence="7 8" key="1">
    <citation type="submission" date="2019-01" db="EMBL/GenBank/DDBJ databases">
        <title>RHIZO-ID as a novel technology for direct rhizobia identification.</title>
        <authorList>
            <person name="De Meyer S.E."/>
        </authorList>
    </citation>
    <scope>NUCLEOTIDE SEQUENCE [LARGE SCALE GENOMIC DNA]</scope>
    <source>
        <strain evidence="7 8">WSM448</strain>
    </source>
</reference>
<dbReference type="GO" id="GO:0016987">
    <property type="term" value="F:sigma factor activity"/>
    <property type="evidence" value="ECO:0007669"/>
    <property type="project" value="UniProtKB-KW"/>
</dbReference>
<evidence type="ECO:0000256" key="4">
    <source>
        <dbReference type="ARBA" id="ARBA00023163"/>
    </source>
</evidence>
<name>A0A444I6X2_RHILE</name>
<feature type="domain" description="RNA polymerase sigma factor 70 region 4 type 2" evidence="6">
    <location>
        <begin position="140"/>
        <end position="191"/>
    </location>
</feature>
<sequence length="202" mass="22174">MSVARTHFPAYSRARMESPVHPAVSRDAGLAEAAIASEADIRSGLTENLARLWRYGLVLSHQRDVADDLVQATCLRALERADQFIPGTRLDRWLFSILHSIWLNEIRSRRVRQGQGFVDAGETLTFDGAHDTETHVMAGQVLKQVNALPEAQRTVVFLAYVEGLSYREVAGILDIPIGTVMSRLAAARAKLSGAGPEGGRQQ</sequence>
<evidence type="ECO:0000313" key="8">
    <source>
        <dbReference type="Proteomes" id="UP000283817"/>
    </source>
</evidence>
<comment type="caution">
    <text evidence="7">The sequence shown here is derived from an EMBL/GenBank/DDBJ whole genome shotgun (WGS) entry which is preliminary data.</text>
</comment>
<dbReference type="InterPro" id="IPR014284">
    <property type="entry name" value="RNA_pol_sigma-70_dom"/>
</dbReference>
<keyword evidence="3" id="KW-0731">Sigma factor</keyword>